<comment type="similarity">
    <text evidence="2">Belongs to the nematode transthyretin-like family.</text>
</comment>
<dbReference type="GO" id="GO:0005576">
    <property type="term" value="C:extracellular region"/>
    <property type="evidence" value="ECO:0007669"/>
    <property type="project" value="UniProtKB-SubCell"/>
</dbReference>
<dbReference type="PANTHER" id="PTHR21700">
    <property type="entry name" value="TRANSTHYRETIN-LIKE FAMILY PROTEIN-RELATED"/>
    <property type="match status" value="1"/>
</dbReference>
<dbReference type="AlphaFoldDB" id="A0A0N5AI02"/>
<dbReference type="Proteomes" id="UP000046393">
    <property type="component" value="Unplaced"/>
</dbReference>
<evidence type="ECO:0000256" key="4">
    <source>
        <dbReference type="ARBA" id="ARBA00022729"/>
    </source>
</evidence>
<feature type="signal peptide" evidence="5">
    <location>
        <begin position="1"/>
        <end position="22"/>
    </location>
</feature>
<comment type="subcellular location">
    <subcellularLocation>
        <location evidence="1">Secreted</location>
    </subcellularLocation>
</comment>
<evidence type="ECO:0000256" key="3">
    <source>
        <dbReference type="ARBA" id="ARBA00022525"/>
    </source>
</evidence>
<keyword evidence="4 5" id="KW-0732">Signal</keyword>
<dbReference type="InterPro" id="IPR001534">
    <property type="entry name" value="Transthyretin-like"/>
</dbReference>
<dbReference type="WBParaSite" id="SMUV_0000402501-mRNA-1">
    <property type="protein sequence ID" value="SMUV_0000402501-mRNA-1"/>
    <property type="gene ID" value="SMUV_0000402501"/>
</dbReference>
<dbReference type="InterPro" id="IPR038479">
    <property type="entry name" value="Transthyretin-like_sf"/>
</dbReference>
<feature type="chain" id="PRO_5005893085" evidence="5">
    <location>
        <begin position="23"/>
        <end position="209"/>
    </location>
</feature>
<proteinExistence type="inferred from homology"/>
<evidence type="ECO:0000256" key="1">
    <source>
        <dbReference type="ARBA" id="ARBA00004613"/>
    </source>
</evidence>
<keyword evidence="3" id="KW-0964">Secreted</keyword>
<sequence>MSATSLLLFLVVVISWLSVSNEHVCIQFGNNVPDVSISDSGKTDLGELEPCSNSRSRASVSFIQSVAVNGTLLCGTSPARSVRVKLFDKKSGLFTRNVLLAETRTSTKGVFSINATAESTTVLRPLLTVYHRCNHLLKVSASCLILIAINFCMRYSLVTTTSACLTYRTLSLEVPEKYVTNGTVAAKVFNIGTVNLEAIYQREGRKLFV</sequence>
<dbReference type="GO" id="GO:0009986">
    <property type="term" value="C:cell surface"/>
    <property type="evidence" value="ECO:0007669"/>
    <property type="project" value="InterPro"/>
</dbReference>
<evidence type="ECO:0000256" key="2">
    <source>
        <dbReference type="ARBA" id="ARBA00010112"/>
    </source>
</evidence>
<dbReference type="Gene3D" id="2.60.40.3330">
    <property type="match status" value="1"/>
</dbReference>
<keyword evidence="6" id="KW-1185">Reference proteome</keyword>
<evidence type="ECO:0000256" key="5">
    <source>
        <dbReference type="SAM" id="SignalP"/>
    </source>
</evidence>
<accession>A0A0N5AI02</accession>
<protein>
    <submittedName>
        <fullName evidence="7">Transthyretin-like family protein</fullName>
    </submittedName>
</protein>
<reference evidence="7" key="1">
    <citation type="submission" date="2017-02" db="UniProtKB">
        <authorList>
            <consortium name="WormBaseParasite"/>
        </authorList>
    </citation>
    <scope>IDENTIFICATION</scope>
</reference>
<evidence type="ECO:0000313" key="6">
    <source>
        <dbReference type="Proteomes" id="UP000046393"/>
    </source>
</evidence>
<organism evidence="6 7">
    <name type="scientific">Syphacia muris</name>
    <dbReference type="NCBI Taxonomy" id="451379"/>
    <lineage>
        <taxon>Eukaryota</taxon>
        <taxon>Metazoa</taxon>
        <taxon>Ecdysozoa</taxon>
        <taxon>Nematoda</taxon>
        <taxon>Chromadorea</taxon>
        <taxon>Rhabditida</taxon>
        <taxon>Spirurina</taxon>
        <taxon>Oxyuridomorpha</taxon>
        <taxon>Oxyuroidea</taxon>
        <taxon>Oxyuridae</taxon>
        <taxon>Syphacia</taxon>
    </lineage>
</organism>
<name>A0A0N5AI02_9BILA</name>
<evidence type="ECO:0000313" key="7">
    <source>
        <dbReference type="WBParaSite" id="SMUV_0000402501-mRNA-1"/>
    </source>
</evidence>
<dbReference type="Pfam" id="PF01060">
    <property type="entry name" value="TTR-52"/>
    <property type="match status" value="1"/>
</dbReference>